<gene>
    <name evidence="11" type="ORF">CL55_00005740</name>
</gene>
<feature type="domain" description="Alanine dehydrogenase/pyridine nucleotide transhydrogenase NAD(H)-binding" evidence="9">
    <location>
        <begin position="149"/>
        <end position="297"/>
    </location>
</feature>
<evidence type="ECO:0000259" key="10">
    <source>
        <dbReference type="SMART" id="SM01003"/>
    </source>
</evidence>
<dbReference type="CDD" id="cd05305">
    <property type="entry name" value="L-AlaDH"/>
    <property type="match status" value="1"/>
</dbReference>
<feature type="binding site" evidence="7">
    <location>
        <position position="75"/>
    </location>
    <ligand>
        <name>substrate</name>
    </ligand>
</feature>
<dbReference type="PANTHER" id="PTHR42795">
    <property type="entry name" value="ALANINE DEHYDROGENASE"/>
    <property type="match status" value="1"/>
</dbReference>
<dbReference type="OrthoDB" id="9804592at2"/>
<evidence type="ECO:0000256" key="2">
    <source>
        <dbReference type="ARBA" id="ARBA00012897"/>
    </source>
</evidence>
<dbReference type="HOGENOM" id="CLU_003376_3_0_4"/>
<feature type="binding site" evidence="8">
    <location>
        <begin position="298"/>
        <end position="301"/>
    </location>
    <ligand>
        <name>NAD(+)</name>
        <dbReference type="ChEBI" id="CHEBI:57540"/>
    </ligand>
</feature>
<dbReference type="KEGG" id="pdq:CL55_00005740"/>
<evidence type="ECO:0000256" key="5">
    <source>
        <dbReference type="PIRNR" id="PIRNR000183"/>
    </source>
</evidence>
<dbReference type="Gene3D" id="3.40.50.720">
    <property type="entry name" value="NAD(P)-binding Rossmann-like Domain"/>
    <property type="match status" value="2"/>
</dbReference>
<dbReference type="PROSITE" id="PS00836">
    <property type="entry name" value="ALADH_PNT_1"/>
    <property type="match status" value="1"/>
</dbReference>
<keyword evidence="8" id="KW-0547">Nucleotide-binding</keyword>
<dbReference type="InterPro" id="IPR008142">
    <property type="entry name" value="AlaDH/PNT_CS1"/>
</dbReference>
<dbReference type="GO" id="GO:0000286">
    <property type="term" value="F:alanine dehydrogenase activity"/>
    <property type="evidence" value="ECO:0007669"/>
    <property type="project" value="UniProtKB-UniRule"/>
</dbReference>
<dbReference type="SUPFAM" id="SSF52283">
    <property type="entry name" value="Formate/glycerate dehydrogenase catalytic domain-like"/>
    <property type="match status" value="1"/>
</dbReference>
<comment type="similarity">
    <text evidence="1 5">Belongs to the AlaDH/PNT family.</text>
</comment>
<dbReference type="InterPro" id="IPR036291">
    <property type="entry name" value="NAD(P)-bd_dom_sf"/>
</dbReference>
<dbReference type="InterPro" id="IPR007886">
    <property type="entry name" value="AlaDH/PNT_N"/>
</dbReference>
<evidence type="ECO:0000256" key="1">
    <source>
        <dbReference type="ARBA" id="ARBA00005689"/>
    </source>
</evidence>
<keyword evidence="4 5" id="KW-0520">NAD</keyword>
<feature type="binding site" evidence="8">
    <location>
        <position position="198"/>
    </location>
    <ligand>
        <name>NAD(+)</name>
        <dbReference type="ChEBI" id="CHEBI:57540"/>
    </ligand>
</feature>
<dbReference type="InterPro" id="IPR008143">
    <property type="entry name" value="Ala_DH/PNT_CS2"/>
</dbReference>
<dbReference type="PANTHER" id="PTHR42795:SF1">
    <property type="entry name" value="ALANINE DEHYDROGENASE"/>
    <property type="match status" value="1"/>
</dbReference>
<dbReference type="UniPathway" id="UPA00527">
    <property type="reaction ID" value="UER00585"/>
</dbReference>
<evidence type="ECO:0000256" key="6">
    <source>
        <dbReference type="PIRSR" id="PIRSR000183-1"/>
    </source>
</evidence>
<evidence type="ECO:0000259" key="9">
    <source>
        <dbReference type="SMART" id="SM01002"/>
    </source>
</evidence>
<organism evidence="11 12">
    <name type="scientific">Polynucleobacter duraquae</name>
    <dbReference type="NCBI Taxonomy" id="1835254"/>
    <lineage>
        <taxon>Bacteria</taxon>
        <taxon>Pseudomonadati</taxon>
        <taxon>Pseudomonadota</taxon>
        <taxon>Betaproteobacteria</taxon>
        <taxon>Burkholderiales</taxon>
        <taxon>Burkholderiaceae</taxon>
        <taxon>Polynucleobacter</taxon>
    </lineage>
</organism>
<dbReference type="GO" id="GO:0005886">
    <property type="term" value="C:plasma membrane"/>
    <property type="evidence" value="ECO:0007669"/>
    <property type="project" value="TreeGrafter"/>
</dbReference>
<dbReference type="AlphaFoldDB" id="A0A0E3ZKL3"/>
<sequence length="372" mass="39514">MIVGVPQEVKNNEFRVGLTPGNVRGLCKQGHSVLVQRGAGEQIGLSDESYRLAGATLINSAAEVFAKAEMVVKVKEPQPQECAMLREDQILFTYLHLAPDPQQTKALLASGASCIAYETVTSFNGALPLLAPMSEVAGRMSIQAAATHLEKTNGGLGILMAGVPGVAPAKVVILGAGVVGRNALQMAVGMGADVYIFDRNIDCLRQIDILYGNRVRTFYADPLLVELEVCEADVVIGAVLLPGAAAPKLVTREMVRKMKAGAVVVDVAIDQGGCFETSKPTTHTDPTFIVDGVLHYCVANMPGAVARTSTFALTNATYPFIEALANRGMVKAFSHDHHLRNGLSVHRGQLTSEPVAKAQRVDFVLAEELLAA</sequence>
<feature type="binding site" evidence="7">
    <location>
        <position position="15"/>
    </location>
    <ligand>
        <name>substrate</name>
    </ligand>
</feature>
<evidence type="ECO:0000256" key="4">
    <source>
        <dbReference type="ARBA" id="ARBA00023027"/>
    </source>
</evidence>
<feature type="binding site" evidence="8">
    <location>
        <begin position="239"/>
        <end position="240"/>
    </location>
    <ligand>
        <name>NAD(+)</name>
        <dbReference type="ChEBI" id="CHEBI:57540"/>
    </ligand>
</feature>
<dbReference type="Pfam" id="PF05222">
    <property type="entry name" value="AlaDh_PNT_N"/>
    <property type="match status" value="1"/>
</dbReference>
<dbReference type="GO" id="GO:0042853">
    <property type="term" value="P:L-alanine catabolic process"/>
    <property type="evidence" value="ECO:0007669"/>
    <property type="project" value="UniProtKB-UniPathway"/>
</dbReference>
<dbReference type="GO" id="GO:0000166">
    <property type="term" value="F:nucleotide binding"/>
    <property type="evidence" value="ECO:0007669"/>
    <property type="project" value="UniProtKB-KW"/>
</dbReference>
<evidence type="ECO:0000313" key="11">
    <source>
        <dbReference type="EMBL" id="AKD24907.1"/>
    </source>
</evidence>
<reference evidence="11 12" key="1">
    <citation type="submission" date="2014-03" db="EMBL/GenBank/DDBJ databases">
        <title>Genome of Polynucleobacter strain MWH-MoK4.</title>
        <authorList>
            <person name="Hahn M.W."/>
        </authorList>
    </citation>
    <scope>NUCLEOTIDE SEQUENCE [LARGE SCALE GENOMIC DNA]</scope>
    <source>
        <strain evidence="11 12">MWH-MoK4</strain>
    </source>
</reference>
<dbReference type="InterPro" id="IPR007698">
    <property type="entry name" value="AlaDH/PNT_NAD(H)-bd"/>
</dbReference>
<dbReference type="PIRSF" id="PIRSF000183">
    <property type="entry name" value="Alanine_dh"/>
    <property type="match status" value="1"/>
</dbReference>
<dbReference type="SUPFAM" id="SSF51735">
    <property type="entry name" value="NAD(P)-binding Rossmann-fold domains"/>
    <property type="match status" value="1"/>
</dbReference>
<dbReference type="Proteomes" id="UP000061135">
    <property type="component" value="Chromosome"/>
</dbReference>
<keyword evidence="12" id="KW-1185">Reference proteome</keyword>
<name>A0A0E3ZKL3_9BURK</name>
<dbReference type="RefSeq" id="WP_046329789.1">
    <property type="nucleotide sequence ID" value="NZ_CP007501.1"/>
</dbReference>
<evidence type="ECO:0000256" key="8">
    <source>
        <dbReference type="PIRSR" id="PIRSR000183-3"/>
    </source>
</evidence>
<keyword evidence="3 5" id="KW-0560">Oxidoreductase</keyword>
<dbReference type="Pfam" id="PF01262">
    <property type="entry name" value="AlaDh_PNT_C"/>
    <property type="match status" value="1"/>
</dbReference>
<feature type="active site" description="Proton donor/acceptor" evidence="6">
    <location>
        <position position="96"/>
    </location>
</feature>
<feature type="binding site" evidence="8">
    <location>
        <begin position="267"/>
        <end position="270"/>
    </location>
    <ligand>
        <name>NAD(+)</name>
        <dbReference type="ChEBI" id="CHEBI:57540"/>
    </ligand>
</feature>
<dbReference type="FunFam" id="3.40.50.720:FF:000049">
    <property type="entry name" value="Alanine dehydrogenase"/>
    <property type="match status" value="1"/>
</dbReference>
<dbReference type="InterPro" id="IPR008141">
    <property type="entry name" value="Ala_DH"/>
</dbReference>
<dbReference type="EMBL" id="CP007501">
    <property type="protein sequence ID" value="AKD24907.1"/>
    <property type="molecule type" value="Genomic_DNA"/>
</dbReference>
<proteinExistence type="inferred from homology"/>
<dbReference type="NCBIfam" id="TIGR00518">
    <property type="entry name" value="alaDH"/>
    <property type="match status" value="1"/>
</dbReference>
<evidence type="ECO:0000313" key="12">
    <source>
        <dbReference type="Proteomes" id="UP000061135"/>
    </source>
</evidence>
<feature type="binding site" evidence="8">
    <location>
        <position position="134"/>
    </location>
    <ligand>
        <name>NAD(+)</name>
        <dbReference type="ChEBI" id="CHEBI:57540"/>
    </ligand>
</feature>
<accession>A0A0E3ZKL3</accession>
<dbReference type="PATRIC" id="fig|576611.7.peg.581"/>
<protein>
    <recommendedName>
        <fullName evidence="2 5">Alanine dehydrogenase</fullName>
        <ecNumber evidence="2 5">1.4.1.1</ecNumber>
    </recommendedName>
</protein>
<feature type="domain" description="Alanine dehydrogenase/pyridine nucleotide transhydrogenase N-terminal" evidence="10">
    <location>
        <begin position="4"/>
        <end position="137"/>
    </location>
</feature>
<dbReference type="PROSITE" id="PS00837">
    <property type="entry name" value="ALADH_PNT_2"/>
    <property type="match status" value="1"/>
</dbReference>
<feature type="active site" description="Proton donor/acceptor" evidence="6">
    <location>
        <position position="270"/>
    </location>
</feature>
<evidence type="ECO:0000256" key="7">
    <source>
        <dbReference type="PIRSR" id="PIRSR000183-2"/>
    </source>
</evidence>
<dbReference type="SMART" id="SM01002">
    <property type="entry name" value="AlaDh_PNT_C"/>
    <property type="match status" value="1"/>
</dbReference>
<dbReference type="STRING" id="1835254.CL55_00005740"/>
<dbReference type="EC" id="1.4.1.1" evidence="2 5"/>
<dbReference type="SMART" id="SM01003">
    <property type="entry name" value="AlaDh_PNT_N"/>
    <property type="match status" value="1"/>
</dbReference>
<evidence type="ECO:0000256" key="3">
    <source>
        <dbReference type="ARBA" id="ARBA00023002"/>
    </source>
</evidence>
<comment type="catalytic activity">
    <reaction evidence="5">
        <text>L-alanine + NAD(+) + H2O = pyruvate + NH4(+) + NADH + H(+)</text>
        <dbReference type="Rhea" id="RHEA:18405"/>
        <dbReference type="ChEBI" id="CHEBI:15361"/>
        <dbReference type="ChEBI" id="CHEBI:15377"/>
        <dbReference type="ChEBI" id="CHEBI:15378"/>
        <dbReference type="ChEBI" id="CHEBI:28938"/>
        <dbReference type="ChEBI" id="CHEBI:57540"/>
        <dbReference type="ChEBI" id="CHEBI:57945"/>
        <dbReference type="ChEBI" id="CHEBI:57972"/>
        <dbReference type="EC" id="1.4.1.1"/>
    </reaction>
</comment>